<sequence>MCTDPRESCRESSGIIGNRWNHGNRGESRGITGNHRESRGISGNRRESMGNHRESSGIAGITGNHWENFSWEVLYSYDSYCKFFITIRINSEWIAKRRMACLCGRRLAN</sequence>
<proteinExistence type="predicted"/>
<keyword evidence="3" id="KW-1185">Reference proteome</keyword>
<evidence type="ECO:0000256" key="1">
    <source>
        <dbReference type="SAM" id="MobiDB-lite"/>
    </source>
</evidence>
<accession>A0AAE1HLL5</accession>
<dbReference type="EMBL" id="JAHWGI010001147">
    <property type="protein sequence ID" value="KAK3923606.1"/>
    <property type="molecule type" value="Genomic_DNA"/>
</dbReference>
<comment type="caution">
    <text evidence="2">The sequence shown here is derived from an EMBL/GenBank/DDBJ whole genome shotgun (WGS) entry which is preliminary data.</text>
</comment>
<evidence type="ECO:0000313" key="2">
    <source>
        <dbReference type="EMBL" id="KAK3923606.1"/>
    </source>
</evidence>
<feature type="region of interest" description="Disordered" evidence="1">
    <location>
        <begin position="1"/>
        <end position="56"/>
    </location>
</feature>
<organism evidence="2 3">
    <name type="scientific">Frankliniella fusca</name>
    <dbReference type="NCBI Taxonomy" id="407009"/>
    <lineage>
        <taxon>Eukaryota</taxon>
        <taxon>Metazoa</taxon>
        <taxon>Ecdysozoa</taxon>
        <taxon>Arthropoda</taxon>
        <taxon>Hexapoda</taxon>
        <taxon>Insecta</taxon>
        <taxon>Pterygota</taxon>
        <taxon>Neoptera</taxon>
        <taxon>Paraneoptera</taxon>
        <taxon>Thysanoptera</taxon>
        <taxon>Terebrantia</taxon>
        <taxon>Thripoidea</taxon>
        <taxon>Thripidae</taxon>
        <taxon>Frankliniella</taxon>
    </lineage>
</organism>
<dbReference type="Proteomes" id="UP001219518">
    <property type="component" value="Unassembled WGS sequence"/>
</dbReference>
<reference evidence="2" key="1">
    <citation type="submission" date="2021-07" db="EMBL/GenBank/DDBJ databases">
        <authorList>
            <person name="Catto M.A."/>
            <person name="Jacobson A."/>
            <person name="Kennedy G."/>
            <person name="Labadie P."/>
            <person name="Hunt B.G."/>
            <person name="Srinivasan R."/>
        </authorList>
    </citation>
    <scope>NUCLEOTIDE SEQUENCE</scope>
    <source>
        <strain evidence="2">PL_HMW_Pooled</strain>
        <tissue evidence="2">Head</tissue>
    </source>
</reference>
<feature type="compositionally biased region" description="Basic and acidic residues" evidence="1">
    <location>
        <begin position="24"/>
        <end position="55"/>
    </location>
</feature>
<reference evidence="2" key="2">
    <citation type="journal article" date="2023" name="BMC Genomics">
        <title>Pest status, molecular evolution, and epigenetic factors derived from the genome assembly of Frankliniella fusca, a thysanopteran phytovirus vector.</title>
        <authorList>
            <person name="Catto M.A."/>
            <person name="Labadie P.E."/>
            <person name="Jacobson A.L."/>
            <person name="Kennedy G.G."/>
            <person name="Srinivasan R."/>
            <person name="Hunt B.G."/>
        </authorList>
    </citation>
    <scope>NUCLEOTIDE SEQUENCE</scope>
    <source>
        <strain evidence="2">PL_HMW_Pooled</strain>
    </source>
</reference>
<evidence type="ECO:0000313" key="3">
    <source>
        <dbReference type="Proteomes" id="UP001219518"/>
    </source>
</evidence>
<dbReference type="AlphaFoldDB" id="A0AAE1HLL5"/>
<protein>
    <submittedName>
        <fullName evidence="2">Bifunctional dihydrofolate reductase-thymidylate synthase</fullName>
    </submittedName>
</protein>
<gene>
    <name evidence="2" type="ORF">KUF71_002014</name>
</gene>
<feature type="compositionally biased region" description="Basic and acidic residues" evidence="1">
    <location>
        <begin position="1"/>
        <end position="10"/>
    </location>
</feature>
<name>A0AAE1HLL5_9NEOP</name>